<sequence length="282" mass="29015">MRLPNGLIEDAGAVLREAAATAILPRYRALAASEIEEKSPGELVTVADREAEAILTRGLAALLPGSRVIGEEACAADPSLIDAAGEGLVWLVDPLDGTANFAAGEPVFAVMAALLRDGETIGAWILDPLEDTLCSAELGAGAQVPRRKPAPIRTSDAGPRLSPGNMKGSIGRFMPPDIAGAVAKRAEAFGALLPNMKCAGAEYPAIAAGERDFAFYWRTLAWDHAAGVLLLNEAGGKAARPDGSPYRPGCAGSGLLAAHSPEAWEMVQAALAAGDLASRSNA</sequence>
<dbReference type="GO" id="GO:0046872">
    <property type="term" value="F:metal ion binding"/>
    <property type="evidence" value="ECO:0007669"/>
    <property type="project" value="UniProtKB-KW"/>
</dbReference>
<keyword evidence="2 4" id="KW-0479">Metal-binding</keyword>
<dbReference type="EMBL" id="LT840185">
    <property type="protein sequence ID" value="SMF74819.1"/>
    <property type="molecule type" value="Genomic_DNA"/>
</dbReference>
<gene>
    <name evidence="6" type="ORF">SAMN06295910_2279</name>
</gene>
<evidence type="ECO:0000256" key="5">
    <source>
        <dbReference type="SAM" id="MobiDB-lite"/>
    </source>
</evidence>
<dbReference type="AlphaFoldDB" id="A0A1X7GUV4"/>
<dbReference type="PANTHER" id="PTHR20854">
    <property type="entry name" value="INOSITOL MONOPHOSPHATASE"/>
    <property type="match status" value="1"/>
</dbReference>
<dbReference type="Gene3D" id="3.30.540.10">
    <property type="entry name" value="Fructose-1,6-Bisphosphatase, subunit A, domain 1"/>
    <property type="match status" value="1"/>
</dbReference>
<feature type="binding site" evidence="4">
    <location>
        <position position="71"/>
    </location>
    <ligand>
        <name>Mg(2+)</name>
        <dbReference type="ChEBI" id="CHEBI:18420"/>
        <label>1</label>
        <note>catalytic</note>
    </ligand>
</feature>
<evidence type="ECO:0000313" key="7">
    <source>
        <dbReference type="Proteomes" id="UP000192934"/>
    </source>
</evidence>
<reference evidence="7" key="1">
    <citation type="submission" date="2017-04" db="EMBL/GenBank/DDBJ databases">
        <authorList>
            <person name="Varghese N."/>
            <person name="Submissions S."/>
        </authorList>
    </citation>
    <scope>NUCLEOTIDE SEQUENCE [LARGE SCALE GENOMIC DNA]</scope>
    <source>
        <strain evidence="7">Dd16</strain>
    </source>
</reference>
<comment type="cofactor">
    <cofactor evidence="4">
        <name>Mg(2+)</name>
        <dbReference type="ChEBI" id="CHEBI:18420"/>
    </cofactor>
</comment>
<evidence type="ECO:0000256" key="1">
    <source>
        <dbReference type="ARBA" id="ARBA00009759"/>
    </source>
</evidence>
<protein>
    <submittedName>
        <fullName evidence="6">Fructose-1,6-bisphosphatase</fullName>
    </submittedName>
</protein>
<dbReference type="GO" id="GO:0046854">
    <property type="term" value="P:phosphatidylinositol phosphate biosynthetic process"/>
    <property type="evidence" value="ECO:0007669"/>
    <property type="project" value="InterPro"/>
</dbReference>
<dbReference type="OrthoDB" id="9785695at2"/>
<dbReference type="InterPro" id="IPR020550">
    <property type="entry name" value="Inositol_monophosphatase_CS"/>
</dbReference>
<dbReference type="InterPro" id="IPR000760">
    <property type="entry name" value="Inositol_monophosphatase-like"/>
</dbReference>
<feature type="binding site" evidence="4">
    <location>
        <position position="223"/>
    </location>
    <ligand>
        <name>Mg(2+)</name>
        <dbReference type="ChEBI" id="CHEBI:18420"/>
        <label>1</label>
        <note>catalytic</note>
    </ligand>
</feature>
<feature type="binding site" evidence="4">
    <location>
        <position position="96"/>
    </location>
    <ligand>
        <name>Mg(2+)</name>
        <dbReference type="ChEBI" id="CHEBI:18420"/>
        <label>1</label>
        <note>catalytic</note>
    </ligand>
</feature>
<dbReference type="Proteomes" id="UP000192934">
    <property type="component" value="Chromosome I"/>
</dbReference>
<proteinExistence type="inferred from homology"/>
<comment type="similarity">
    <text evidence="1">Belongs to the inositol monophosphatase superfamily.</text>
</comment>
<dbReference type="PRINTS" id="PR00377">
    <property type="entry name" value="IMPHPHTASES"/>
</dbReference>
<dbReference type="SUPFAM" id="SSF56655">
    <property type="entry name" value="Carbohydrate phosphatase"/>
    <property type="match status" value="1"/>
</dbReference>
<evidence type="ECO:0000313" key="6">
    <source>
        <dbReference type="EMBL" id="SMF74819.1"/>
    </source>
</evidence>
<dbReference type="GO" id="GO:0007165">
    <property type="term" value="P:signal transduction"/>
    <property type="evidence" value="ECO:0007669"/>
    <property type="project" value="TreeGrafter"/>
</dbReference>
<dbReference type="GO" id="GO:0008934">
    <property type="term" value="F:inositol monophosphate 1-phosphatase activity"/>
    <property type="evidence" value="ECO:0007669"/>
    <property type="project" value="TreeGrafter"/>
</dbReference>
<feature type="binding site" evidence="4">
    <location>
        <position position="93"/>
    </location>
    <ligand>
        <name>Mg(2+)</name>
        <dbReference type="ChEBI" id="CHEBI:18420"/>
        <label>2</label>
    </ligand>
</feature>
<keyword evidence="7" id="KW-1185">Reference proteome</keyword>
<dbReference type="GO" id="GO:0006020">
    <property type="term" value="P:inositol metabolic process"/>
    <property type="evidence" value="ECO:0007669"/>
    <property type="project" value="TreeGrafter"/>
</dbReference>
<dbReference type="Pfam" id="PF00459">
    <property type="entry name" value="Inositol_P"/>
    <property type="match status" value="1"/>
</dbReference>
<evidence type="ECO:0000256" key="4">
    <source>
        <dbReference type="PIRSR" id="PIRSR600760-2"/>
    </source>
</evidence>
<dbReference type="PROSITE" id="PS00630">
    <property type="entry name" value="IMP_2"/>
    <property type="match status" value="1"/>
</dbReference>
<dbReference type="PANTHER" id="PTHR20854:SF4">
    <property type="entry name" value="INOSITOL-1-MONOPHOSPHATASE-RELATED"/>
    <property type="match status" value="1"/>
</dbReference>
<feature type="region of interest" description="Disordered" evidence="5">
    <location>
        <begin position="145"/>
        <end position="166"/>
    </location>
</feature>
<keyword evidence="3 4" id="KW-0460">Magnesium</keyword>
<dbReference type="STRING" id="941907.SAMN06295910_2279"/>
<evidence type="ECO:0000256" key="3">
    <source>
        <dbReference type="ARBA" id="ARBA00022842"/>
    </source>
</evidence>
<evidence type="ECO:0000256" key="2">
    <source>
        <dbReference type="ARBA" id="ARBA00022723"/>
    </source>
</evidence>
<feature type="binding site" evidence="4">
    <location>
        <position position="95"/>
    </location>
    <ligand>
        <name>Mg(2+)</name>
        <dbReference type="ChEBI" id="CHEBI:18420"/>
        <label>1</label>
        <note>catalytic</note>
    </ligand>
</feature>
<name>A0A1X7GUV4_9SPHN</name>
<accession>A0A1X7GUV4</accession>
<organism evidence="6 7">
    <name type="scientific">Allosphingosinicella indica</name>
    <dbReference type="NCBI Taxonomy" id="941907"/>
    <lineage>
        <taxon>Bacteria</taxon>
        <taxon>Pseudomonadati</taxon>
        <taxon>Pseudomonadota</taxon>
        <taxon>Alphaproteobacteria</taxon>
        <taxon>Sphingomonadales</taxon>
        <taxon>Sphingomonadaceae</taxon>
        <taxon>Allosphingosinicella</taxon>
    </lineage>
</organism>
<dbReference type="Gene3D" id="3.40.190.80">
    <property type="match status" value="1"/>
</dbReference>